<keyword evidence="2" id="KW-1185">Reference proteome</keyword>
<dbReference type="FunCoup" id="D9PZV9">
    <property type="interactions" value="8"/>
</dbReference>
<dbReference type="PANTHER" id="PTHR41930:SF1">
    <property type="entry name" value="DEPHOSPHO-COA KINASE"/>
    <property type="match status" value="1"/>
</dbReference>
<dbReference type="KEGG" id="asc:ASAC_0190"/>
<dbReference type="RefSeq" id="WP_013266109.1">
    <property type="nucleotide sequence ID" value="NC_014374.1"/>
</dbReference>
<dbReference type="InterPro" id="IPR027417">
    <property type="entry name" value="P-loop_NTPase"/>
</dbReference>
<dbReference type="InParanoid" id="D9PZV9"/>
<dbReference type="Gene3D" id="3.40.50.300">
    <property type="entry name" value="P-loop containing nucleotide triphosphate hydrolases"/>
    <property type="match status" value="1"/>
</dbReference>
<evidence type="ECO:0008006" key="3">
    <source>
        <dbReference type="Google" id="ProtNLM"/>
    </source>
</evidence>
<name>D9PZV9_ACIS3</name>
<dbReference type="STRING" id="666510.ASAC_0190"/>
<evidence type="ECO:0000313" key="2">
    <source>
        <dbReference type="Proteomes" id="UP000000346"/>
    </source>
</evidence>
<dbReference type="Pfam" id="PF13238">
    <property type="entry name" value="AAA_18"/>
    <property type="match status" value="1"/>
</dbReference>
<organism evidence="1 2">
    <name type="scientific">Acidilobus saccharovorans (strain DSM 16705 / JCM 18335 / VKM B-2471 / 345-15)</name>
    <dbReference type="NCBI Taxonomy" id="666510"/>
    <lineage>
        <taxon>Archaea</taxon>
        <taxon>Thermoproteota</taxon>
        <taxon>Thermoprotei</taxon>
        <taxon>Acidilobales</taxon>
        <taxon>Acidilobaceae</taxon>
        <taxon>Acidilobus</taxon>
    </lineage>
</organism>
<protein>
    <recommendedName>
        <fullName evidence="3">Dephospho-CoA kinase</fullName>
    </recommendedName>
</protein>
<dbReference type="GeneID" id="9498407"/>
<dbReference type="HOGENOM" id="CLU_096329_1_0_2"/>
<dbReference type="eggNOG" id="arCOG01045">
    <property type="taxonomic scope" value="Archaea"/>
</dbReference>
<evidence type="ECO:0000313" key="1">
    <source>
        <dbReference type="EMBL" id="ADL18597.1"/>
    </source>
</evidence>
<dbReference type="EMBL" id="CP001742">
    <property type="protein sequence ID" value="ADL18597.1"/>
    <property type="molecule type" value="Genomic_DNA"/>
</dbReference>
<dbReference type="PANTHER" id="PTHR41930">
    <property type="entry name" value="UPF0200 PROTEIN MJ1399"/>
    <property type="match status" value="1"/>
</dbReference>
<proteinExistence type="predicted"/>
<accession>D9PZV9</accession>
<reference evidence="1 2" key="1">
    <citation type="journal article" date="2010" name="Appl. Environ. Microbiol.">
        <title>The genome sequence of the crenarchaeon Acidilobus saccharovorans supports a new order, Acidilobales, and suggests an important ecological role in terrestrial acidic hot springs.</title>
        <authorList>
            <person name="Mardanov A.V."/>
            <person name="Svetlitchnyi V.A."/>
            <person name="Beletsky A.V."/>
            <person name="Prokofeva M.I."/>
            <person name="Bonch-Osmolovskaya E.A."/>
            <person name="Ravin N.V."/>
            <person name="Skryabin K.G."/>
        </authorList>
    </citation>
    <scope>NUCLEOTIDE SEQUENCE [LARGE SCALE GENOMIC DNA]</scope>
    <source>
        <strain evidence="2">DSM 16705 / JCM 18335 / VKM B-2471 / 345-15</strain>
    </source>
</reference>
<gene>
    <name evidence="1" type="ordered locus">ASAC_0190</name>
</gene>
<dbReference type="SUPFAM" id="SSF52540">
    <property type="entry name" value="P-loop containing nucleoside triphosphate hydrolases"/>
    <property type="match status" value="1"/>
</dbReference>
<dbReference type="Proteomes" id="UP000000346">
    <property type="component" value="Chromosome"/>
</dbReference>
<sequence length="190" mass="20969">MLIVAVTGMPGSGKSCFARVLSEELNAKLIVMGDVVREEVKKRGLPLTVTNIESVATELRKIYGRGAVGLKVAETLKELQGQYEYVVVDGVRSPEEITYLRAAGDLCVVAVHAAPAIRFERELRRAREGASTLDELKFRDSKNLEYGIGDVIAMADYMIINESDVQELVGQASRLAKVIRDGLWRDRCRG</sequence>
<dbReference type="AlphaFoldDB" id="D9PZV9"/>